<dbReference type="PANTHER" id="PTHR11236:SF9">
    <property type="entry name" value="ANTHRANILATE SYNTHASE COMPONENT 1"/>
    <property type="match status" value="1"/>
</dbReference>
<name>A0A8J6Y100_9BACT</name>
<gene>
    <name evidence="2" type="ORF">IFJ97_06300</name>
</gene>
<reference evidence="2 3" key="1">
    <citation type="submission" date="2020-08" db="EMBL/GenBank/DDBJ databases">
        <title>Acidobacteriota in marine sediments use diverse sulfur dissimilation pathways.</title>
        <authorList>
            <person name="Wasmund K."/>
        </authorList>
    </citation>
    <scope>NUCLEOTIDE SEQUENCE [LARGE SCALE GENOMIC DNA]</scope>
    <source>
        <strain evidence="2">MAG AM3-A</strain>
    </source>
</reference>
<feature type="domain" description="Chorismate-utilising enzyme C-terminal" evidence="1">
    <location>
        <begin position="129"/>
        <end position="382"/>
    </location>
</feature>
<comment type="caution">
    <text evidence="2">The sequence shown here is derived from an EMBL/GenBank/DDBJ whole genome shotgun (WGS) entry which is preliminary data.</text>
</comment>
<dbReference type="AlphaFoldDB" id="A0A8J6Y100"/>
<dbReference type="Proteomes" id="UP000598633">
    <property type="component" value="Unassembled WGS sequence"/>
</dbReference>
<accession>A0A8J6Y100</accession>
<proteinExistence type="predicted"/>
<dbReference type="GO" id="GO:0000162">
    <property type="term" value="P:L-tryptophan biosynthetic process"/>
    <property type="evidence" value="ECO:0007669"/>
    <property type="project" value="TreeGrafter"/>
</dbReference>
<evidence type="ECO:0000259" key="1">
    <source>
        <dbReference type="Pfam" id="PF00425"/>
    </source>
</evidence>
<dbReference type="EMBL" id="JACXWA010000107">
    <property type="protein sequence ID" value="MBD3870956.1"/>
    <property type="molecule type" value="Genomic_DNA"/>
</dbReference>
<organism evidence="2 3">
    <name type="scientific">Candidatus Sulfomarinibacter kjeldsenii</name>
    <dbReference type="NCBI Taxonomy" id="2885994"/>
    <lineage>
        <taxon>Bacteria</taxon>
        <taxon>Pseudomonadati</taxon>
        <taxon>Acidobacteriota</taxon>
        <taxon>Thermoanaerobaculia</taxon>
        <taxon>Thermoanaerobaculales</taxon>
        <taxon>Candidatus Sulfomarinibacteraceae</taxon>
        <taxon>Candidatus Sulfomarinibacter</taxon>
    </lineage>
</organism>
<dbReference type="InterPro" id="IPR019999">
    <property type="entry name" value="Anth_synth_I-like"/>
</dbReference>
<dbReference type="Pfam" id="PF00425">
    <property type="entry name" value="Chorismate_bind"/>
    <property type="match status" value="1"/>
</dbReference>
<dbReference type="InterPro" id="IPR005801">
    <property type="entry name" value="ADC_synthase"/>
</dbReference>
<sequence length="394" mass="43340">MTGVWTELLGHGWGAWRGNWRSEQVLVHRAGRWVLEKSGYESDRWPELRHALAALWPGRRTRDGSPWAVGWIGYEEAASLAGGLPTRGGEDAAPGGRFLLDPKPESAVDEAGDPPSLLPGVVCWSLDGEEFRNCVEAIRVRIASGDVYQVNLSRRLTVEGSNRLLDPFAVAAAKGGEPDYLARFHFDDGELLCASMELLLRRRGDILETCPIKGTRPRGESEEEDQRLAEELFFDPKEQAELAMVIDLERNDLGRISRIGSVEVVDPGSVRRYASIHHLVGRVRGRAKPGLEWWEMLAAMVPGGSVTGCPKYAAMSLIRDLEPVQRGPFTGAFGVVAGDGDMEFALPIRTAWRVGTTLEFAAGCGVVWDSKPEAEEKESRLKVERWLDLVGSAG</sequence>
<evidence type="ECO:0000313" key="2">
    <source>
        <dbReference type="EMBL" id="MBD3870956.1"/>
    </source>
</evidence>
<evidence type="ECO:0000313" key="3">
    <source>
        <dbReference type="Proteomes" id="UP000598633"/>
    </source>
</evidence>
<protein>
    <submittedName>
        <fullName evidence="2">Anthranilate synthase component I family protein</fullName>
    </submittedName>
</protein>
<dbReference type="Gene3D" id="3.60.120.10">
    <property type="entry name" value="Anthranilate synthase"/>
    <property type="match status" value="1"/>
</dbReference>
<dbReference type="InterPro" id="IPR015890">
    <property type="entry name" value="Chorismate_C"/>
</dbReference>
<dbReference type="PANTHER" id="PTHR11236">
    <property type="entry name" value="AMINOBENZOATE/ANTHRANILATE SYNTHASE"/>
    <property type="match status" value="1"/>
</dbReference>
<dbReference type="PRINTS" id="PR00095">
    <property type="entry name" value="ANTSNTHASEI"/>
</dbReference>
<dbReference type="SUPFAM" id="SSF56322">
    <property type="entry name" value="ADC synthase"/>
    <property type="match status" value="1"/>
</dbReference>